<evidence type="ECO:0008006" key="4">
    <source>
        <dbReference type="Google" id="ProtNLM"/>
    </source>
</evidence>
<dbReference type="InterPro" id="IPR013783">
    <property type="entry name" value="Ig-like_fold"/>
</dbReference>
<dbReference type="Gene3D" id="2.60.40.10">
    <property type="entry name" value="Immunoglobulins"/>
    <property type="match status" value="1"/>
</dbReference>
<reference evidence="2 3" key="1">
    <citation type="journal article" date="2014" name="Genome Announc.">
        <title>Draft Genome Sequence of the Carrageenan-Degrading Bacterium Cellulophaga sp. Strain KL-A, Isolated from Decaying Marine Algae.</title>
        <authorList>
            <person name="Shan D."/>
            <person name="Ying J."/>
            <person name="Li X."/>
            <person name="Gao Z."/>
            <person name="Wei G."/>
            <person name="Shao Z."/>
        </authorList>
    </citation>
    <scope>NUCLEOTIDE SEQUENCE [LARGE SCALE GENOMIC DNA]</scope>
    <source>
        <strain evidence="2 3">KL-A</strain>
    </source>
</reference>
<name>A0ABP3B9E1_9FLAO</name>
<feature type="signal peptide" evidence="1">
    <location>
        <begin position="1"/>
        <end position="19"/>
    </location>
</feature>
<protein>
    <recommendedName>
        <fullName evidence="4">Secretion system C-terminal sorting domain-containing protein</fullName>
    </recommendedName>
</protein>
<feature type="chain" id="PRO_5045591297" description="Secretion system C-terminal sorting domain-containing protein" evidence="1">
    <location>
        <begin position="20"/>
        <end position="415"/>
    </location>
</feature>
<dbReference type="Proteomes" id="UP000019275">
    <property type="component" value="Unassembled WGS sequence"/>
</dbReference>
<proteinExistence type="predicted"/>
<evidence type="ECO:0000313" key="2">
    <source>
        <dbReference type="EMBL" id="EWH14143.1"/>
    </source>
</evidence>
<organism evidence="2 3">
    <name type="scientific">Cellulophaga geojensis KL-A</name>
    <dbReference type="NCBI Taxonomy" id="1328323"/>
    <lineage>
        <taxon>Bacteria</taxon>
        <taxon>Pseudomonadati</taxon>
        <taxon>Bacteroidota</taxon>
        <taxon>Flavobacteriia</taxon>
        <taxon>Flavobacteriales</taxon>
        <taxon>Flavobacteriaceae</taxon>
        <taxon>Cellulophaga</taxon>
    </lineage>
</organism>
<dbReference type="EMBL" id="ARZX01000005">
    <property type="protein sequence ID" value="EWH14143.1"/>
    <property type="molecule type" value="Genomic_DNA"/>
</dbReference>
<sequence length="415" mass="46624">MKKNYIFILLFFYSVFSQSQDFIQNIVYSKSPTSVQNVGSPYEFNLTFDLIGTRSPLGDRIRQFMYFITEVGDNSYFTDWPVTGVKYAGDYTSISGGYRYSFDEIQLKNKFPSYPAGNYKVLIMAYKGGNNWVFYGGYPAHINDYTFNFNFNDFCSDCGDGIYYGNDDDGDGLLEYYDDCPNEAGPISNNGCPIIQGNSDLEIDNVNSLAYSACSSCLPWFDLFLDSNKRHLIAGGVGKLTFNKLKIKNVGNAISNTSKLKFYLSKNNTLDEDDLTLKSITLPVISVSGSYDISENIKGWDMFDNPDSSSNNGNYYIIIVLDTENTNNEGAIGEMNNILALPISYNSSATASSKLSNISDRNNRAYFIEVYNFSGQKILVKKVDNIEEENRVISSLKGGEIYIINSSNKSKKIYR</sequence>
<accession>A0ABP3B9E1</accession>
<evidence type="ECO:0000256" key="1">
    <source>
        <dbReference type="SAM" id="SignalP"/>
    </source>
</evidence>
<dbReference type="RefSeq" id="WP_034644532.1">
    <property type="nucleotide sequence ID" value="NZ_ARZX01000005.1"/>
</dbReference>
<comment type="caution">
    <text evidence="2">The sequence shown here is derived from an EMBL/GenBank/DDBJ whole genome shotgun (WGS) entry which is preliminary data.</text>
</comment>
<evidence type="ECO:0000313" key="3">
    <source>
        <dbReference type="Proteomes" id="UP000019275"/>
    </source>
</evidence>
<keyword evidence="3" id="KW-1185">Reference proteome</keyword>
<gene>
    <name evidence="2" type="ORF">KLA_05717</name>
</gene>
<keyword evidence="1" id="KW-0732">Signal</keyword>